<protein>
    <submittedName>
        <fullName evidence="1">Uncharacterized protein</fullName>
    </submittedName>
</protein>
<proteinExistence type="predicted"/>
<name>A0AA88DD13_FICCA</name>
<reference evidence="1" key="1">
    <citation type="submission" date="2023-07" db="EMBL/GenBank/DDBJ databases">
        <title>draft genome sequence of fig (Ficus carica).</title>
        <authorList>
            <person name="Takahashi T."/>
            <person name="Nishimura K."/>
        </authorList>
    </citation>
    <scope>NUCLEOTIDE SEQUENCE</scope>
</reference>
<dbReference type="EMBL" id="BTGU01000054">
    <property type="protein sequence ID" value="GMN54953.1"/>
    <property type="molecule type" value="Genomic_DNA"/>
</dbReference>
<gene>
    <name evidence="1" type="ORF">TIFTF001_024076</name>
</gene>
<evidence type="ECO:0000313" key="1">
    <source>
        <dbReference type="EMBL" id="GMN54953.1"/>
    </source>
</evidence>
<evidence type="ECO:0000313" key="2">
    <source>
        <dbReference type="Proteomes" id="UP001187192"/>
    </source>
</evidence>
<accession>A0AA88DD13</accession>
<dbReference type="AlphaFoldDB" id="A0AA88DD13"/>
<sequence length="68" mass="7993">MCRRRYCELRWEVEHLNNQVLNGDSVLQVLLYHRNDLVREDLPSLDRVRFSAIGVVTGSYGVLERVSF</sequence>
<organism evidence="1 2">
    <name type="scientific">Ficus carica</name>
    <name type="common">Common fig</name>
    <dbReference type="NCBI Taxonomy" id="3494"/>
    <lineage>
        <taxon>Eukaryota</taxon>
        <taxon>Viridiplantae</taxon>
        <taxon>Streptophyta</taxon>
        <taxon>Embryophyta</taxon>
        <taxon>Tracheophyta</taxon>
        <taxon>Spermatophyta</taxon>
        <taxon>Magnoliopsida</taxon>
        <taxon>eudicotyledons</taxon>
        <taxon>Gunneridae</taxon>
        <taxon>Pentapetalae</taxon>
        <taxon>rosids</taxon>
        <taxon>fabids</taxon>
        <taxon>Rosales</taxon>
        <taxon>Moraceae</taxon>
        <taxon>Ficeae</taxon>
        <taxon>Ficus</taxon>
    </lineage>
</organism>
<keyword evidence="2" id="KW-1185">Reference proteome</keyword>
<comment type="caution">
    <text evidence="1">The sequence shown here is derived from an EMBL/GenBank/DDBJ whole genome shotgun (WGS) entry which is preliminary data.</text>
</comment>
<dbReference type="Proteomes" id="UP001187192">
    <property type="component" value="Unassembled WGS sequence"/>
</dbReference>